<proteinExistence type="predicted"/>
<dbReference type="PATRIC" id="fig|29556.3.peg.443"/>
<dbReference type="Proteomes" id="UP000032722">
    <property type="component" value="Chromosome"/>
</dbReference>
<sequence length="150" mass="17558">MNEMLKRLFRKFWFVLPALTFVGSATYCVISEKQNYKVKEEKETVIAEKNIQAIKYLESNYSHNEIEYQRIKKLVSENIENKYPKYTGTNDATLEAYGEEIFSLEKEYDKKLASINNWISVLCWIVAGLSLAIPIAIWICTFIGNYLDEF</sequence>
<protein>
    <submittedName>
        <fullName evidence="2">Uncharacterized protein</fullName>
    </submittedName>
</protein>
<gene>
    <name evidence="2" type="ORF">VO56_02240</name>
</gene>
<dbReference type="HOGENOM" id="CLU_1738497_0_0_14"/>
<evidence type="ECO:0000313" key="3">
    <source>
        <dbReference type="Proteomes" id="UP000032722"/>
    </source>
</evidence>
<evidence type="ECO:0000313" key="2">
    <source>
        <dbReference type="EMBL" id="AKA50053.1"/>
    </source>
</evidence>
<evidence type="ECO:0000256" key="1">
    <source>
        <dbReference type="SAM" id="Phobius"/>
    </source>
</evidence>
<name>A0A0D5ZJJ1_9BACT</name>
<reference evidence="2 3" key="1">
    <citation type="journal article" date="2015" name="Genome Announc.">
        <title>Complete Genome Sequence of Mycoplasma meleagridis, a Possible Emerging Pathogen in Chickens.</title>
        <authorList>
            <person name="Abolnik C."/>
        </authorList>
    </citation>
    <scope>NUCLEOTIDE SEQUENCE [LARGE SCALE GENOMIC DNA]</scope>
    <source>
        <strain evidence="2 3">B2096 8B</strain>
    </source>
</reference>
<dbReference type="AlphaFoldDB" id="A0A0D5ZJJ1"/>
<accession>A0A0D5ZJJ1</accession>
<dbReference type="EMBL" id="CP011021">
    <property type="protein sequence ID" value="AKA50053.1"/>
    <property type="molecule type" value="Genomic_DNA"/>
</dbReference>
<dbReference type="KEGG" id="mgb:VO56_02240"/>
<keyword evidence="1" id="KW-0812">Transmembrane</keyword>
<keyword evidence="1" id="KW-1133">Transmembrane helix</keyword>
<feature type="transmembrane region" description="Helical" evidence="1">
    <location>
        <begin position="118"/>
        <end position="144"/>
    </location>
</feature>
<keyword evidence="1" id="KW-0472">Membrane</keyword>
<feature type="transmembrane region" description="Helical" evidence="1">
    <location>
        <begin position="12"/>
        <end position="30"/>
    </location>
</feature>
<organism evidence="3">
    <name type="scientific">Mycoplasmopsis gallinacea</name>
    <dbReference type="NCBI Taxonomy" id="29556"/>
    <lineage>
        <taxon>Bacteria</taxon>
        <taxon>Bacillati</taxon>
        <taxon>Mycoplasmatota</taxon>
        <taxon>Mycoplasmoidales</taxon>
        <taxon>Metamycoplasmataceae</taxon>
        <taxon>Mycoplasmopsis</taxon>
    </lineage>
</organism>